<comment type="caution">
    <text evidence="5">The sequence shown here is derived from an EMBL/GenBank/DDBJ whole genome shotgun (WGS) entry which is preliminary data.</text>
</comment>
<dbReference type="SUPFAM" id="SSF46785">
    <property type="entry name" value="Winged helix' DNA-binding domain"/>
    <property type="match status" value="1"/>
</dbReference>
<dbReference type="InterPro" id="IPR000524">
    <property type="entry name" value="Tscrpt_reg_HTH_GntR"/>
</dbReference>
<keyword evidence="1" id="KW-0805">Transcription regulation</keyword>
<evidence type="ECO:0000256" key="2">
    <source>
        <dbReference type="ARBA" id="ARBA00023125"/>
    </source>
</evidence>
<feature type="domain" description="HTH gntR-type" evidence="4">
    <location>
        <begin position="17"/>
        <end position="85"/>
    </location>
</feature>
<evidence type="ECO:0000256" key="1">
    <source>
        <dbReference type="ARBA" id="ARBA00023015"/>
    </source>
</evidence>
<protein>
    <submittedName>
        <fullName evidence="5">GntR family transcriptional regulator</fullName>
    </submittedName>
</protein>
<dbReference type="PANTHER" id="PTHR44846:SF1">
    <property type="entry name" value="MANNOSYL-D-GLYCERATE TRANSPORT_METABOLISM SYSTEM REPRESSOR MNGR-RELATED"/>
    <property type="match status" value="1"/>
</dbReference>
<dbReference type="PROSITE" id="PS50949">
    <property type="entry name" value="HTH_GNTR"/>
    <property type="match status" value="1"/>
</dbReference>
<dbReference type="GO" id="GO:0003677">
    <property type="term" value="F:DNA binding"/>
    <property type="evidence" value="ECO:0007669"/>
    <property type="project" value="UniProtKB-KW"/>
</dbReference>
<name>A0A7K2J078_9ACTN</name>
<reference evidence="5 6" key="1">
    <citation type="journal article" date="2019" name="Nat. Commun.">
        <title>The antimicrobial potential of Streptomyces from insect microbiomes.</title>
        <authorList>
            <person name="Chevrette M.G."/>
            <person name="Carlson C.M."/>
            <person name="Ortega H.E."/>
            <person name="Thomas C."/>
            <person name="Ananiev G.E."/>
            <person name="Barns K.J."/>
            <person name="Book A.J."/>
            <person name="Cagnazzo J."/>
            <person name="Carlos C."/>
            <person name="Flanigan W."/>
            <person name="Grubbs K.J."/>
            <person name="Horn H.A."/>
            <person name="Hoffmann F.M."/>
            <person name="Klassen J.L."/>
            <person name="Knack J.J."/>
            <person name="Lewin G.R."/>
            <person name="McDonald B.R."/>
            <person name="Muller L."/>
            <person name="Melo W.G.P."/>
            <person name="Pinto-Tomas A.A."/>
            <person name="Schmitz A."/>
            <person name="Wendt-Pienkowski E."/>
            <person name="Wildman S."/>
            <person name="Zhao M."/>
            <person name="Zhang F."/>
            <person name="Bugni T.S."/>
            <person name="Andes D.R."/>
            <person name="Pupo M.T."/>
            <person name="Currie C.R."/>
        </authorList>
    </citation>
    <scope>NUCLEOTIDE SEQUENCE [LARGE SCALE GENOMIC DNA]</scope>
    <source>
        <strain evidence="5 6">SID5840</strain>
    </source>
</reference>
<dbReference type="PANTHER" id="PTHR44846">
    <property type="entry name" value="MANNOSYL-D-GLYCERATE TRANSPORT/METABOLISM SYSTEM REPRESSOR MNGR-RELATED"/>
    <property type="match status" value="1"/>
</dbReference>
<dbReference type="InterPro" id="IPR036388">
    <property type="entry name" value="WH-like_DNA-bd_sf"/>
</dbReference>
<dbReference type="AlphaFoldDB" id="A0A7K2J078"/>
<evidence type="ECO:0000313" key="5">
    <source>
        <dbReference type="EMBL" id="MYR35464.1"/>
    </source>
</evidence>
<evidence type="ECO:0000259" key="4">
    <source>
        <dbReference type="PROSITE" id="PS50949"/>
    </source>
</evidence>
<dbReference type="InterPro" id="IPR050679">
    <property type="entry name" value="Bact_HTH_transcr_reg"/>
</dbReference>
<proteinExistence type="predicted"/>
<accession>A0A7K2J078</accession>
<dbReference type="Pfam" id="PF00392">
    <property type="entry name" value="GntR"/>
    <property type="match status" value="1"/>
</dbReference>
<gene>
    <name evidence="5" type="ORF">GTW20_25175</name>
</gene>
<evidence type="ECO:0000256" key="3">
    <source>
        <dbReference type="ARBA" id="ARBA00023163"/>
    </source>
</evidence>
<keyword evidence="3" id="KW-0804">Transcription</keyword>
<dbReference type="RefSeq" id="WP_161112089.1">
    <property type="nucleotide sequence ID" value="NZ_WWHY01000001.1"/>
</dbReference>
<dbReference type="Proteomes" id="UP000467124">
    <property type="component" value="Unassembled WGS sequence"/>
</dbReference>
<dbReference type="GO" id="GO:0045892">
    <property type="term" value="P:negative regulation of DNA-templated transcription"/>
    <property type="evidence" value="ECO:0007669"/>
    <property type="project" value="TreeGrafter"/>
</dbReference>
<sequence length="87" mass="10059">MDQPLGPDADIIHDAPEPPYRQLAQILIARIKRGDWAPDRPMSSETQLVQEYELARSTVRRTIALLVENEWAYVVPRRGTYVKKRDS</sequence>
<keyword evidence="2" id="KW-0238">DNA-binding</keyword>
<dbReference type="EMBL" id="WWHY01000001">
    <property type="protein sequence ID" value="MYR35464.1"/>
    <property type="molecule type" value="Genomic_DNA"/>
</dbReference>
<evidence type="ECO:0000313" key="6">
    <source>
        <dbReference type="Proteomes" id="UP000467124"/>
    </source>
</evidence>
<dbReference type="Gene3D" id="1.10.10.10">
    <property type="entry name" value="Winged helix-like DNA-binding domain superfamily/Winged helix DNA-binding domain"/>
    <property type="match status" value="1"/>
</dbReference>
<dbReference type="CDD" id="cd07377">
    <property type="entry name" value="WHTH_GntR"/>
    <property type="match status" value="1"/>
</dbReference>
<organism evidence="5 6">
    <name type="scientific">Nocardiopsis alba</name>
    <dbReference type="NCBI Taxonomy" id="53437"/>
    <lineage>
        <taxon>Bacteria</taxon>
        <taxon>Bacillati</taxon>
        <taxon>Actinomycetota</taxon>
        <taxon>Actinomycetes</taxon>
        <taxon>Streptosporangiales</taxon>
        <taxon>Nocardiopsidaceae</taxon>
        <taxon>Nocardiopsis</taxon>
    </lineage>
</organism>
<dbReference type="SMART" id="SM00345">
    <property type="entry name" value="HTH_GNTR"/>
    <property type="match status" value="1"/>
</dbReference>
<dbReference type="GO" id="GO:0003700">
    <property type="term" value="F:DNA-binding transcription factor activity"/>
    <property type="evidence" value="ECO:0007669"/>
    <property type="project" value="InterPro"/>
</dbReference>
<dbReference type="InterPro" id="IPR036390">
    <property type="entry name" value="WH_DNA-bd_sf"/>
</dbReference>